<dbReference type="AlphaFoldDB" id="A0A3Q2Y1H9"/>
<evidence type="ECO:0000259" key="1">
    <source>
        <dbReference type="Pfam" id="PF23431"/>
    </source>
</evidence>
<dbReference type="GeneTree" id="ENSGT00940000153528"/>
<protein>
    <submittedName>
        <fullName evidence="2">TBC1 domain family, member 32</fullName>
    </submittedName>
</protein>
<evidence type="ECO:0000313" key="2">
    <source>
        <dbReference type="Ensembl" id="ENSHCOP00000010702.1"/>
    </source>
</evidence>
<sequence>MSHFSTMSSEDEEQLASLLKQFLRSIDERLSGAPTPQSAEEVLLHLEETDKNFHNYEFVQHLRQRVETSLGCVVDKELGKLSREDGQHTVDSCHDALIHTATGRSQASAQYQEMTQTLRATVTAAAERLLSSFDDDQLRKEEEMQHGRYADDCSDSGDSFNQVI</sequence>
<accession>A0A3Q2Y1H9</accession>
<dbReference type="Pfam" id="PF23431">
    <property type="entry name" value="BROMI_N"/>
    <property type="match status" value="1"/>
</dbReference>
<reference evidence="2" key="2">
    <citation type="submission" date="2025-09" db="UniProtKB">
        <authorList>
            <consortium name="Ensembl"/>
        </authorList>
    </citation>
    <scope>IDENTIFICATION</scope>
</reference>
<dbReference type="InterPro" id="IPR055391">
    <property type="entry name" value="BROMI_N"/>
</dbReference>
<dbReference type="Proteomes" id="UP000264820">
    <property type="component" value="Unplaced"/>
</dbReference>
<reference evidence="2" key="1">
    <citation type="submission" date="2025-08" db="UniProtKB">
        <authorList>
            <consortium name="Ensembl"/>
        </authorList>
    </citation>
    <scope>IDENTIFICATION</scope>
</reference>
<keyword evidence="3" id="KW-1185">Reference proteome</keyword>
<name>A0A3Q2Y1H9_HIPCM</name>
<organism evidence="2 3">
    <name type="scientific">Hippocampus comes</name>
    <name type="common">Tiger tail seahorse</name>
    <dbReference type="NCBI Taxonomy" id="109280"/>
    <lineage>
        <taxon>Eukaryota</taxon>
        <taxon>Metazoa</taxon>
        <taxon>Chordata</taxon>
        <taxon>Craniata</taxon>
        <taxon>Vertebrata</taxon>
        <taxon>Euteleostomi</taxon>
        <taxon>Actinopterygii</taxon>
        <taxon>Neopterygii</taxon>
        <taxon>Teleostei</taxon>
        <taxon>Neoteleostei</taxon>
        <taxon>Acanthomorphata</taxon>
        <taxon>Syngnathiaria</taxon>
        <taxon>Syngnathiformes</taxon>
        <taxon>Syngnathoidei</taxon>
        <taxon>Syngnathidae</taxon>
        <taxon>Hippocampus</taxon>
    </lineage>
</organism>
<dbReference type="Ensembl" id="ENSHCOT00000026295.1">
    <property type="protein sequence ID" value="ENSHCOP00000010702.1"/>
    <property type="gene ID" value="ENSHCOG00000000388.1"/>
</dbReference>
<proteinExistence type="predicted"/>
<feature type="domain" description="BROMI N-terminal" evidence="1">
    <location>
        <begin position="15"/>
        <end position="142"/>
    </location>
</feature>
<evidence type="ECO:0000313" key="3">
    <source>
        <dbReference type="Proteomes" id="UP000264820"/>
    </source>
</evidence>